<dbReference type="EMBL" id="FOXC01000039">
    <property type="protein sequence ID" value="SFP66003.1"/>
    <property type="molecule type" value="Genomic_DNA"/>
</dbReference>
<dbReference type="EMBL" id="BJWI01000058">
    <property type="protein sequence ID" value="GEM02773.1"/>
    <property type="molecule type" value="Genomic_DNA"/>
</dbReference>
<reference evidence="2 3" key="1">
    <citation type="submission" date="2016-10" db="EMBL/GenBank/DDBJ databases">
        <authorList>
            <person name="de Groot N.N."/>
        </authorList>
    </citation>
    <scope>NUCLEOTIDE SEQUENCE [LARGE SCALE GENOMIC DNA]</scope>
    <source>
        <strain evidence="2 3">DSM 17073</strain>
    </source>
</reference>
<protein>
    <submittedName>
        <fullName evidence="2">Uncharacterized protein</fullName>
    </submittedName>
</protein>
<gene>
    <name evidence="1" type="ORF">HHA03_23050</name>
    <name evidence="2" type="ORF">SAMN05421839_13924</name>
</gene>
<keyword evidence="4" id="KW-1185">Reference proteome</keyword>
<dbReference type="Proteomes" id="UP000242243">
    <property type="component" value="Unassembled WGS sequence"/>
</dbReference>
<dbReference type="STRING" id="306540.SAMN05421839_13924"/>
<evidence type="ECO:0000313" key="4">
    <source>
        <dbReference type="Proteomes" id="UP000321547"/>
    </source>
</evidence>
<name>A0A1I5S5D9_9BACI</name>
<reference evidence="1 4" key="2">
    <citation type="submission" date="2019-07" db="EMBL/GenBank/DDBJ databases">
        <title>Whole genome shotgun sequence of Halolactibacillus halophilus NBRC 100868.</title>
        <authorList>
            <person name="Hosoyama A."/>
            <person name="Uohara A."/>
            <person name="Ohji S."/>
            <person name="Ichikawa N."/>
        </authorList>
    </citation>
    <scope>NUCLEOTIDE SEQUENCE [LARGE SCALE GENOMIC DNA]</scope>
    <source>
        <strain evidence="1 4">NBRC 100868</strain>
    </source>
</reference>
<dbReference type="RefSeq" id="WP_089833401.1">
    <property type="nucleotide sequence ID" value="NZ_BJWI01000058.1"/>
</dbReference>
<sequence length="81" mass="9701">MSIKQEKFLPEVSELKQMDKDSFEEWTLNARGELARRKKERDPYPMLKTALISILEDPSLNETHKELRVLETLQKFSDRFF</sequence>
<proteinExistence type="predicted"/>
<evidence type="ECO:0000313" key="1">
    <source>
        <dbReference type="EMBL" id="GEM02773.1"/>
    </source>
</evidence>
<organism evidence="2 3">
    <name type="scientific">Halolactibacillus halophilus</name>
    <dbReference type="NCBI Taxonomy" id="306540"/>
    <lineage>
        <taxon>Bacteria</taxon>
        <taxon>Bacillati</taxon>
        <taxon>Bacillota</taxon>
        <taxon>Bacilli</taxon>
        <taxon>Bacillales</taxon>
        <taxon>Bacillaceae</taxon>
        <taxon>Halolactibacillus</taxon>
    </lineage>
</organism>
<evidence type="ECO:0000313" key="2">
    <source>
        <dbReference type="EMBL" id="SFP66003.1"/>
    </source>
</evidence>
<evidence type="ECO:0000313" key="3">
    <source>
        <dbReference type="Proteomes" id="UP000242243"/>
    </source>
</evidence>
<accession>A0A1I5S5D9</accession>
<dbReference type="Proteomes" id="UP000321547">
    <property type="component" value="Unassembled WGS sequence"/>
</dbReference>
<dbReference type="AlphaFoldDB" id="A0A1I5S5D9"/>